<name>V2WDB3_MONRO</name>
<dbReference type="HOGENOM" id="CLU_006220_3_1_1"/>
<sequence>MHWSVSVLSTVSSDTEPTLVFTFDSAKYLFNAGENTNRAFKQSKKNWRRTKGLFFTGVSPQRAGGLPGLIMSFAEATPPRMDVVGPPGLKHYLASMRMYVYRDSIPVIPSETPFFLNNTSKPEAVFKDENITVYSIPVYPSSDVPFPEASSDPLDVSDTLKRKRSPTSDSTSSEQPPTKRAHTDTKKTQADNALQEKIGKPNFTPCELVGEMAQSWRSLIVDIMFPKRPKADKGKPLKKKGKQKGGVKETLEVDETSVRSFTLVDEYRRSNIPPGFYSQLPTYSLPVTVGLPHSPRPSQCNAAYVIVGPRVRGKFDVAKALELGVPKGRDRSRLTQGESITFTVEVDDGVDDQGKPKKKTIERTVRPEDVLGPSDVPGAVIIMDVPTPAHIPSATRPFTNSPFYKKFRSSDEEDLKEYAVRAVYHILGDGVLEDARYREFMRGFWENTQHIVSSREHSPDPVTFTSAAYNQLRLSELDPEIFRVPSYNLTPKKELSAVTDLPKNVHLMVANLQTSMRPAGPPIPDEEAATFDLFHPVVTSPAGIEYSADTQQCFDEAKKQVARAQSEMDHKSIPKGADVRIITLGTGSAIPSKYRNVSGTLIMIPNYGNVLLDCGEGTWGQLIRHFGTDEKNEMNIYRVLKDLRCIYISHIHGDHHMGLAQVLSKRKELIPQPTEPLYLVAIRSVHLYLRELSDLLDIGVNSDPSENGVVTVLSDALHYRKRESYPPFGMWSVGGDEPWLDINLSKQNAEQLCKSLGLKSFTTADVRHRTRCYGCVLRHNDGWSIAFSGDTMPADSLVYASHGATLLIHEATMADDQEELAAKKAHSTLGQALDIGRRINAQNLLLTHFSARYPKTPKYKLEQEGDAESSTGFGSFKGVVAFAFDHADMSIGTMWKMNYYLPALESSYKQTVAEDGEDVDVEGGAAMEVDVNLG</sequence>
<dbReference type="GO" id="GO:1990180">
    <property type="term" value="P:mitochondrial tRNA 3'-end processing"/>
    <property type="evidence" value="ECO:0007669"/>
    <property type="project" value="TreeGrafter"/>
</dbReference>
<accession>V2WDB3</accession>
<evidence type="ECO:0000256" key="1">
    <source>
        <dbReference type="ARBA" id="ARBA00000402"/>
    </source>
</evidence>
<evidence type="ECO:0000256" key="7">
    <source>
        <dbReference type="ARBA" id="ARBA00022723"/>
    </source>
</evidence>
<dbReference type="InterPro" id="IPR036866">
    <property type="entry name" value="RibonucZ/Hydroxyglut_hydro"/>
</dbReference>
<evidence type="ECO:0000256" key="8">
    <source>
        <dbReference type="ARBA" id="ARBA00022759"/>
    </source>
</evidence>
<dbReference type="Pfam" id="PF23023">
    <property type="entry name" value="Anti-Pycsar_Apyc1"/>
    <property type="match status" value="1"/>
</dbReference>
<feature type="domain" description="Metallo-beta-lactamase" evidence="12">
    <location>
        <begin position="765"/>
        <end position="849"/>
    </location>
</feature>
<feature type="region of interest" description="Disordered" evidence="11">
    <location>
        <begin position="147"/>
        <end position="197"/>
    </location>
</feature>
<comment type="cofactor">
    <cofactor evidence="2">
        <name>Zn(2+)</name>
        <dbReference type="ChEBI" id="CHEBI:29105"/>
    </cofactor>
</comment>
<dbReference type="Pfam" id="PF13691">
    <property type="entry name" value="Lactamase_B_4"/>
    <property type="match status" value="1"/>
</dbReference>
<comment type="caution">
    <text evidence="14">The sequence shown here is derived from an EMBL/GenBank/DDBJ whole genome shotgun (WGS) entry which is preliminary data.</text>
</comment>
<dbReference type="GO" id="GO:0042781">
    <property type="term" value="F:3'-tRNA processing endoribonuclease activity"/>
    <property type="evidence" value="ECO:0007669"/>
    <property type="project" value="UniProtKB-EC"/>
</dbReference>
<evidence type="ECO:0000256" key="3">
    <source>
        <dbReference type="ARBA" id="ARBA00007823"/>
    </source>
</evidence>
<dbReference type="EMBL" id="AWSO01001224">
    <property type="protein sequence ID" value="ESK84808.1"/>
    <property type="molecule type" value="Genomic_DNA"/>
</dbReference>
<evidence type="ECO:0000313" key="14">
    <source>
        <dbReference type="EMBL" id="ESK84808.1"/>
    </source>
</evidence>
<evidence type="ECO:0000256" key="5">
    <source>
        <dbReference type="ARBA" id="ARBA00022694"/>
    </source>
</evidence>
<dbReference type="GO" id="GO:0005739">
    <property type="term" value="C:mitochondrion"/>
    <property type="evidence" value="ECO:0007669"/>
    <property type="project" value="TreeGrafter"/>
</dbReference>
<evidence type="ECO:0000256" key="4">
    <source>
        <dbReference type="ARBA" id="ARBA00012477"/>
    </source>
</evidence>
<evidence type="ECO:0000313" key="15">
    <source>
        <dbReference type="Proteomes" id="UP000017559"/>
    </source>
</evidence>
<dbReference type="KEGG" id="mrr:Moror_517"/>
<keyword evidence="10" id="KW-0862">Zinc</keyword>
<feature type="compositionally biased region" description="Polar residues" evidence="11">
    <location>
        <begin position="167"/>
        <end position="176"/>
    </location>
</feature>
<organism evidence="14 15">
    <name type="scientific">Moniliophthora roreri (strain MCA 2997)</name>
    <name type="common">Cocoa frosty pod rot fungus</name>
    <name type="synonym">Crinipellis roreri</name>
    <dbReference type="NCBI Taxonomy" id="1381753"/>
    <lineage>
        <taxon>Eukaryota</taxon>
        <taxon>Fungi</taxon>
        <taxon>Dikarya</taxon>
        <taxon>Basidiomycota</taxon>
        <taxon>Agaricomycotina</taxon>
        <taxon>Agaricomycetes</taxon>
        <taxon>Agaricomycetidae</taxon>
        <taxon>Agaricales</taxon>
        <taxon>Marasmiineae</taxon>
        <taxon>Marasmiaceae</taxon>
        <taxon>Moniliophthora</taxon>
    </lineage>
</organism>
<dbReference type="CDD" id="cd07718">
    <property type="entry name" value="RNaseZ_ELAC1_ELAC2-C-term-like_MBL-fold"/>
    <property type="match status" value="1"/>
</dbReference>
<protein>
    <recommendedName>
        <fullName evidence="4">ribonuclease Z</fullName>
        <ecNumber evidence="4">3.1.26.11</ecNumber>
    </recommendedName>
</protein>
<dbReference type="OrthoDB" id="527344at2759"/>
<keyword evidence="9" id="KW-0378">Hydrolase</keyword>
<reference evidence="14 15" key="1">
    <citation type="journal article" date="2014" name="BMC Genomics">
        <title>Genome and secretome analysis of the hemibiotrophic fungal pathogen, Moniliophthora roreri, which causes frosty pod rot disease of cacao: mechanisms of the biotrophic and necrotrophic phases.</title>
        <authorList>
            <person name="Meinhardt L.W."/>
            <person name="Costa G.G.L."/>
            <person name="Thomazella D.P.T."/>
            <person name="Teixeira P.J.P.L."/>
            <person name="Carazzolle M.F."/>
            <person name="Schuster S.C."/>
            <person name="Carlson J.E."/>
            <person name="Guiltinan M.J."/>
            <person name="Mieczkowski P."/>
            <person name="Farmer A."/>
            <person name="Ramaraj T."/>
            <person name="Crozier J."/>
            <person name="Davis R.E."/>
            <person name="Shao J."/>
            <person name="Melnick R.L."/>
            <person name="Pereira G.A.G."/>
            <person name="Bailey B.A."/>
        </authorList>
    </citation>
    <scope>NUCLEOTIDE SEQUENCE [LARGE SCALE GENOMIC DNA]</scope>
    <source>
        <strain evidence="14 15">MCA 2997</strain>
    </source>
</reference>
<evidence type="ECO:0000259" key="13">
    <source>
        <dbReference type="Pfam" id="PF13691"/>
    </source>
</evidence>
<evidence type="ECO:0000256" key="9">
    <source>
        <dbReference type="ARBA" id="ARBA00022801"/>
    </source>
</evidence>
<dbReference type="Gene3D" id="3.60.15.10">
    <property type="entry name" value="Ribonuclease Z/Hydroxyacylglutathione hydrolase-like"/>
    <property type="match status" value="2"/>
</dbReference>
<evidence type="ECO:0000256" key="10">
    <source>
        <dbReference type="ARBA" id="ARBA00022833"/>
    </source>
</evidence>
<dbReference type="EC" id="3.1.26.11" evidence="4"/>
<dbReference type="InterPro" id="IPR047151">
    <property type="entry name" value="RNZ2-like"/>
</dbReference>
<evidence type="ECO:0000256" key="6">
    <source>
        <dbReference type="ARBA" id="ARBA00022722"/>
    </source>
</evidence>
<dbReference type="Proteomes" id="UP000017559">
    <property type="component" value="Unassembled WGS sequence"/>
</dbReference>
<keyword evidence="15" id="KW-1185">Reference proteome</keyword>
<dbReference type="SUPFAM" id="SSF56281">
    <property type="entry name" value="Metallo-hydrolase/oxidoreductase"/>
    <property type="match status" value="2"/>
</dbReference>
<proteinExistence type="inferred from homology"/>
<keyword evidence="6" id="KW-0540">Nuclease</keyword>
<feature type="domain" description="tRNase Z endonuclease" evidence="13">
    <location>
        <begin position="7"/>
        <end position="61"/>
    </location>
</feature>
<comment type="catalytic activity">
    <reaction evidence="1">
        <text>Endonucleolytic cleavage of RNA, removing extra 3' nucleotides from tRNA precursor, generating 3' termini of tRNAs. A 3'-hydroxy group is left at the tRNA terminus and a 5'-phosphoryl group is left at the trailer molecule.</text>
        <dbReference type="EC" id="3.1.26.11"/>
    </reaction>
</comment>
<feature type="region of interest" description="Disordered" evidence="11">
    <location>
        <begin position="230"/>
        <end position="249"/>
    </location>
</feature>
<dbReference type="Pfam" id="PF12706">
    <property type="entry name" value="Lactamase_B_2"/>
    <property type="match status" value="1"/>
</dbReference>
<dbReference type="InterPro" id="IPR001279">
    <property type="entry name" value="Metallo-B-lactamas"/>
</dbReference>
<evidence type="ECO:0000259" key="12">
    <source>
        <dbReference type="Pfam" id="PF12706"/>
    </source>
</evidence>
<dbReference type="AlphaFoldDB" id="V2WDB3"/>
<feature type="compositionally biased region" description="Basic residues" evidence="11">
    <location>
        <begin position="236"/>
        <end position="245"/>
    </location>
</feature>
<evidence type="ECO:0000256" key="11">
    <source>
        <dbReference type="SAM" id="MobiDB-lite"/>
    </source>
</evidence>
<dbReference type="GO" id="GO:0046872">
    <property type="term" value="F:metal ion binding"/>
    <property type="evidence" value="ECO:0007669"/>
    <property type="project" value="UniProtKB-KW"/>
</dbReference>
<gene>
    <name evidence="14" type="ORF">Moror_517</name>
</gene>
<dbReference type="STRING" id="1381753.V2WDB3"/>
<keyword evidence="5" id="KW-0819">tRNA processing</keyword>
<dbReference type="InterPro" id="IPR027794">
    <property type="entry name" value="tRNase_Z_dom"/>
</dbReference>
<keyword evidence="8" id="KW-0255">Endonuclease</keyword>
<keyword evidence="7" id="KW-0479">Metal-binding</keyword>
<dbReference type="PANTHER" id="PTHR12553">
    <property type="entry name" value="ZINC PHOSPHODIESTERASE ELAC PROTEIN 2"/>
    <property type="match status" value="1"/>
</dbReference>
<comment type="similarity">
    <text evidence="3">Belongs to the RNase Z family.</text>
</comment>
<evidence type="ECO:0000256" key="2">
    <source>
        <dbReference type="ARBA" id="ARBA00001947"/>
    </source>
</evidence>
<dbReference type="PANTHER" id="PTHR12553:SF49">
    <property type="entry name" value="ZINC PHOSPHODIESTERASE ELAC PROTEIN 2"/>
    <property type="match status" value="1"/>
</dbReference>